<dbReference type="PROSITE" id="PS51997">
    <property type="entry name" value="UPF1_CH_RICH"/>
    <property type="match status" value="1"/>
</dbReference>
<evidence type="ECO:0000256" key="4">
    <source>
        <dbReference type="SAM" id="MobiDB-lite"/>
    </source>
</evidence>
<dbReference type="GO" id="GO:0005524">
    <property type="term" value="F:ATP binding"/>
    <property type="evidence" value="ECO:0007669"/>
    <property type="project" value="InterPro"/>
</dbReference>
<dbReference type="GO" id="GO:0003724">
    <property type="term" value="F:RNA helicase activity"/>
    <property type="evidence" value="ECO:0007669"/>
    <property type="project" value="InterPro"/>
</dbReference>
<dbReference type="GO" id="GO:0030619">
    <property type="term" value="F:U1 snRNA binding"/>
    <property type="evidence" value="ECO:0007669"/>
    <property type="project" value="TreeGrafter"/>
</dbReference>
<organism evidence="6 7">
    <name type="scientific">Protea cynaroides</name>
    <dbReference type="NCBI Taxonomy" id="273540"/>
    <lineage>
        <taxon>Eukaryota</taxon>
        <taxon>Viridiplantae</taxon>
        <taxon>Streptophyta</taxon>
        <taxon>Embryophyta</taxon>
        <taxon>Tracheophyta</taxon>
        <taxon>Spermatophyta</taxon>
        <taxon>Magnoliopsida</taxon>
        <taxon>Proteales</taxon>
        <taxon>Proteaceae</taxon>
        <taxon>Protea</taxon>
    </lineage>
</organism>
<dbReference type="GO" id="GO:0003729">
    <property type="term" value="F:mRNA binding"/>
    <property type="evidence" value="ECO:0007669"/>
    <property type="project" value="TreeGrafter"/>
</dbReference>
<feature type="region of interest" description="Disordered" evidence="4">
    <location>
        <begin position="191"/>
        <end position="211"/>
    </location>
</feature>
<dbReference type="GO" id="GO:0005685">
    <property type="term" value="C:U1 snRNP"/>
    <property type="evidence" value="ECO:0007669"/>
    <property type="project" value="TreeGrafter"/>
</dbReference>
<keyword evidence="2" id="KW-0539">Nucleus</keyword>
<reference evidence="6" key="1">
    <citation type="journal article" date="2023" name="Plant J.">
        <title>The genome of the king protea, Protea cynaroides.</title>
        <authorList>
            <person name="Chang J."/>
            <person name="Duong T.A."/>
            <person name="Schoeman C."/>
            <person name="Ma X."/>
            <person name="Roodt D."/>
            <person name="Barker N."/>
            <person name="Li Z."/>
            <person name="Van de Peer Y."/>
            <person name="Mizrachi E."/>
        </authorList>
    </citation>
    <scope>NUCLEOTIDE SEQUENCE</scope>
    <source>
        <tissue evidence="6">Young leaves</tissue>
    </source>
</reference>
<evidence type="ECO:0000313" key="6">
    <source>
        <dbReference type="EMBL" id="KAJ4949811.1"/>
    </source>
</evidence>
<dbReference type="GO" id="GO:0000184">
    <property type="term" value="P:nuclear-transcribed mRNA catabolic process, nonsense-mediated decay"/>
    <property type="evidence" value="ECO:0007669"/>
    <property type="project" value="InterPro"/>
</dbReference>
<dbReference type="GO" id="GO:0071011">
    <property type="term" value="C:precatalytic spliceosome"/>
    <property type="evidence" value="ECO:0007669"/>
    <property type="project" value="TreeGrafter"/>
</dbReference>
<dbReference type="InterPro" id="IPR012677">
    <property type="entry name" value="Nucleotide-bd_a/b_plait_sf"/>
</dbReference>
<dbReference type="InterPro" id="IPR000504">
    <property type="entry name" value="RRM_dom"/>
</dbReference>
<gene>
    <name evidence="6" type="ORF">NE237_014321</name>
</gene>
<dbReference type="InterPro" id="IPR035979">
    <property type="entry name" value="RBD_domain_sf"/>
</dbReference>
<dbReference type="Gene3D" id="3.30.70.330">
    <property type="match status" value="1"/>
</dbReference>
<dbReference type="EMBL" id="JAMYWD010000317">
    <property type="protein sequence ID" value="KAJ4949811.1"/>
    <property type="molecule type" value="Genomic_DNA"/>
</dbReference>
<evidence type="ECO:0000313" key="7">
    <source>
        <dbReference type="Proteomes" id="UP001141806"/>
    </source>
</evidence>
<dbReference type="PANTHER" id="PTHR13952">
    <property type="entry name" value="U1 SMALL NUCLEAR RIBONUCLEOPROTEIN 70 KD"/>
    <property type="match status" value="1"/>
</dbReference>
<name>A0A9Q0GMT1_9MAGN</name>
<dbReference type="InterPro" id="IPR018999">
    <property type="entry name" value="UPF1_CH/ZBD"/>
</dbReference>
<dbReference type="SMART" id="SM00360">
    <property type="entry name" value="RRM"/>
    <property type="match status" value="1"/>
</dbReference>
<evidence type="ECO:0000256" key="3">
    <source>
        <dbReference type="PROSITE-ProRule" id="PRU01341"/>
    </source>
</evidence>
<dbReference type="OrthoDB" id="1615036at2759"/>
<evidence type="ECO:0000256" key="2">
    <source>
        <dbReference type="ARBA" id="ARBA00023242"/>
    </source>
</evidence>
<dbReference type="Proteomes" id="UP001141806">
    <property type="component" value="Unassembled WGS sequence"/>
</dbReference>
<keyword evidence="7" id="KW-1185">Reference proteome</keyword>
<dbReference type="GO" id="GO:0005737">
    <property type="term" value="C:cytoplasm"/>
    <property type="evidence" value="ECO:0007669"/>
    <property type="project" value="InterPro"/>
</dbReference>
<feature type="domain" description="Upf1" evidence="5">
    <location>
        <begin position="1"/>
        <end position="152"/>
    </location>
</feature>
<protein>
    <recommendedName>
        <fullName evidence="5">Upf1 domain-containing protein</fullName>
    </recommendedName>
</protein>
<dbReference type="Pfam" id="PF09416">
    <property type="entry name" value="UPF1_Zn_bind"/>
    <property type="match status" value="1"/>
</dbReference>
<evidence type="ECO:0000256" key="1">
    <source>
        <dbReference type="ARBA" id="ARBA00004123"/>
    </source>
</evidence>
<dbReference type="SUPFAM" id="SSF54928">
    <property type="entry name" value="RNA-binding domain, RBD"/>
    <property type="match status" value="1"/>
</dbReference>
<dbReference type="InterPro" id="IPR051183">
    <property type="entry name" value="U1_U11-U12_snRNP_70-35kDa"/>
</dbReference>
<dbReference type="AlphaFoldDB" id="A0A9Q0GMT1"/>
<dbReference type="GO" id="GO:0071004">
    <property type="term" value="C:U2-type prespliceosome"/>
    <property type="evidence" value="ECO:0007669"/>
    <property type="project" value="TreeGrafter"/>
</dbReference>
<proteinExistence type="predicted"/>
<comment type="caution">
    <text evidence="3">Lacks conserved residue(s) required for the propagation of feature annotation.</text>
</comment>
<accession>A0A9Q0GMT1</accession>
<dbReference type="PANTHER" id="PTHR13952:SF9">
    <property type="entry name" value="SERINE_ARGININE REPETITIVE MATRIX PROTEIN 1-LIKE"/>
    <property type="match status" value="1"/>
</dbReference>
<comment type="caution">
    <text evidence="6">The sequence shown here is derived from an EMBL/GenBank/DDBJ whole genome shotgun (WGS) entry which is preliminary data.</text>
</comment>
<dbReference type="GO" id="GO:0000398">
    <property type="term" value="P:mRNA splicing, via spliceosome"/>
    <property type="evidence" value="ECO:0007669"/>
    <property type="project" value="TreeGrafter"/>
</dbReference>
<sequence length="279" mass="31954">MSNFYSLLRLSSSIVKRLKQRMETIMMIDRRSSTSAASIFFTIHGSIRLLPKKAAVDVLAAGMSGLDFEETGEDKNYEYGKGNLTELACRYCGVWNPACVDMNWDFSQWCPLIDDRCFLPWLVRIPSEQEQLRARQISAQQIDKVEELWKTNPDATLEDHEKPGVDDEPQTVALKYEDAYQVLKITIRRHSPRRRPWSPPPNRNPGVGRPGNNLFVAGFSFVTTERDLERKISRSGDSRNFIFLSLERDEDADAAIRALDQIEWNGQIALVEKSKTPVR</sequence>
<evidence type="ECO:0000259" key="5">
    <source>
        <dbReference type="PROSITE" id="PS51997"/>
    </source>
</evidence>
<comment type="subcellular location">
    <subcellularLocation>
        <location evidence="1">Nucleus</location>
    </subcellularLocation>
</comment>
<dbReference type="GO" id="GO:0008270">
    <property type="term" value="F:zinc ion binding"/>
    <property type="evidence" value="ECO:0007669"/>
    <property type="project" value="InterPro"/>
</dbReference>